<feature type="transmembrane region" description="Helical" evidence="1">
    <location>
        <begin position="12"/>
        <end position="31"/>
    </location>
</feature>
<dbReference type="Pfam" id="PF06772">
    <property type="entry name" value="LtrA"/>
    <property type="match status" value="1"/>
</dbReference>
<dbReference type="InterPro" id="IPR010640">
    <property type="entry name" value="Low_temperature_requirement_A"/>
</dbReference>
<feature type="transmembrane region" description="Helical" evidence="1">
    <location>
        <begin position="346"/>
        <end position="362"/>
    </location>
</feature>
<dbReference type="PANTHER" id="PTHR36840">
    <property type="entry name" value="BLL5714 PROTEIN"/>
    <property type="match status" value="1"/>
</dbReference>
<feature type="transmembrane region" description="Helical" evidence="1">
    <location>
        <begin position="287"/>
        <end position="312"/>
    </location>
</feature>
<keyword evidence="1" id="KW-0812">Transmembrane</keyword>
<name>A0ABW5PLH7_9BACL</name>
<keyword evidence="3" id="KW-1185">Reference proteome</keyword>
<evidence type="ECO:0000313" key="3">
    <source>
        <dbReference type="Proteomes" id="UP001597541"/>
    </source>
</evidence>
<feature type="transmembrane region" description="Helical" evidence="1">
    <location>
        <begin position="76"/>
        <end position="93"/>
    </location>
</feature>
<accession>A0ABW5PLH7</accession>
<protein>
    <submittedName>
        <fullName evidence="2">Low temperature requirement protein A</fullName>
    </submittedName>
</protein>
<feature type="transmembrane region" description="Helical" evidence="1">
    <location>
        <begin position="259"/>
        <end position="281"/>
    </location>
</feature>
<sequence>MNVLEKKVTWLELFYDLIFVAAVATTTHVLTHPEHGVVPVESLFKYVLMFVPVWWAWVGQTLFINRFGEDLLHQRLFMMIQMIFVLLMTSSLSENFDPYYYTFLIGYISLRTLTALQYLFVRSKETGARRSIAHFLGTRFWIGIIISACSVFFESWVRYAILYSGIVVDIIIPLLGRKVLAKMPVNTAHLLERFALLTLILFGEMIVSTLAVLKPQNGDWNSIAYSVAAFVLILSMWWQYFDSVEKKTNKSLDTVGHAIIYGHLFILMSLSMMAAAIKLLFLGEVTYSFGLIAIYGAAFLFFAVTALIFHPYRFEEQRLRKTQILALTVLLLSLFVLQLLVPVPNLAVLGGLAGFFIVYAWLTTK</sequence>
<dbReference type="PANTHER" id="PTHR36840:SF1">
    <property type="entry name" value="BLL5714 PROTEIN"/>
    <property type="match status" value="1"/>
</dbReference>
<feature type="transmembrane region" description="Helical" evidence="1">
    <location>
        <begin position="196"/>
        <end position="214"/>
    </location>
</feature>
<organism evidence="2 3">
    <name type="scientific">Paenibacillus gansuensis</name>
    <dbReference type="NCBI Taxonomy" id="306542"/>
    <lineage>
        <taxon>Bacteria</taxon>
        <taxon>Bacillati</taxon>
        <taxon>Bacillota</taxon>
        <taxon>Bacilli</taxon>
        <taxon>Bacillales</taxon>
        <taxon>Paenibacillaceae</taxon>
        <taxon>Paenibacillus</taxon>
    </lineage>
</organism>
<dbReference type="Proteomes" id="UP001597541">
    <property type="component" value="Unassembled WGS sequence"/>
</dbReference>
<keyword evidence="1" id="KW-0472">Membrane</keyword>
<feature type="transmembrane region" description="Helical" evidence="1">
    <location>
        <begin position="159"/>
        <end position="176"/>
    </location>
</feature>
<proteinExistence type="predicted"/>
<dbReference type="EMBL" id="JBHUME010000019">
    <property type="protein sequence ID" value="MFD2615335.1"/>
    <property type="molecule type" value="Genomic_DNA"/>
</dbReference>
<reference evidence="3" key="1">
    <citation type="journal article" date="2019" name="Int. J. Syst. Evol. Microbiol.">
        <title>The Global Catalogue of Microorganisms (GCM) 10K type strain sequencing project: providing services to taxonomists for standard genome sequencing and annotation.</title>
        <authorList>
            <consortium name="The Broad Institute Genomics Platform"/>
            <consortium name="The Broad Institute Genome Sequencing Center for Infectious Disease"/>
            <person name="Wu L."/>
            <person name="Ma J."/>
        </authorList>
    </citation>
    <scope>NUCLEOTIDE SEQUENCE [LARGE SCALE GENOMIC DNA]</scope>
    <source>
        <strain evidence="3">KCTC 3950</strain>
    </source>
</reference>
<gene>
    <name evidence="2" type="ORF">ACFSUF_23310</name>
</gene>
<keyword evidence="1" id="KW-1133">Transmembrane helix</keyword>
<feature type="transmembrane region" description="Helical" evidence="1">
    <location>
        <begin position="220"/>
        <end position="238"/>
    </location>
</feature>
<feature type="transmembrane region" description="Helical" evidence="1">
    <location>
        <begin position="132"/>
        <end position="153"/>
    </location>
</feature>
<comment type="caution">
    <text evidence="2">The sequence shown here is derived from an EMBL/GenBank/DDBJ whole genome shotgun (WGS) entry which is preliminary data.</text>
</comment>
<evidence type="ECO:0000256" key="1">
    <source>
        <dbReference type="SAM" id="Phobius"/>
    </source>
</evidence>
<evidence type="ECO:0000313" key="2">
    <source>
        <dbReference type="EMBL" id="MFD2615335.1"/>
    </source>
</evidence>
<feature type="transmembrane region" description="Helical" evidence="1">
    <location>
        <begin position="43"/>
        <end position="64"/>
    </location>
</feature>
<dbReference type="RefSeq" id="WP_377607129.1">
    <property type="nucleotide sequence ID" value="NZ_JBHUME010000019.1"/>
</dbReference>
<feature type="transmembrane region" description="Helical" evidence="1">
    <location>
        <begin position="99"/>
        <end position="120"/>
    </location>
</feature>
<feature type="transmembrane region" description="Helical" evidence="1">
    <location>
        <begin position="324"/>
        <end position="340"/>
    </location>
</feature>